<evidence type="ECO:0000256" key="4">
    <source>
        <dbReference type="ARBA" id="ARBA00023212"/>
    </source>
</evidence>
<dbReference type="GO" id="GO:0005874">
    <property type="term" value="C:microtubule"/>
    <property type="evidence" value="ECO:0007669"/>
    <property type="project" value="TreeGrafter"/>
</dbReference>
<feature type="domain" description="Kinesin motor" evidence="7">
    <location>
        <begin position="308"/>
        <end position="576"/>
    </location>
</feature>
<evidence type="ECO:0000256" key="6">
    <source>
        <dbReference type="SAM" id="MobiDB-lite"/>
    </source>
</evidence>
<dbReference type="SUPFAM" id="SSF47769">
    <property type="entry name" value="SAM/Pointed domain"/>
    <property type="match status" value="1"/>
</dbReference>
<dbReference type="SUPFAM" id="SSF52540">
    <property type="entry name" value="P-loop containing nucleoside triphosphate hydrolases"/>
    <property type="match status" value="1"/>
</dbReference>
<comment type="similarity">
    <text evidence="5">Belongs to the TRAFAC class myosin-kinesin ATPase superfamily. Kinesin family.</text>
</comment>
<feature type="region of interest" description="Disordered" evidence="6">
    <location>
        <begin position="88"/>
        <end position="116"/>
    </location>
</feature>
<comment type="caution">
    <text evidence="5">Lacks conserved residue(s) required for the propagation of feature annotation.</text>
</comment>
<dbReference type="GO" id="GO:0003777">
    <property type="term" value="F:microtubule motor activity"/>
    <property type="evidence" value="ECO:0007669"/>
    <property type="project" value="InterPro"/>
</dbReference>
<feature type="compositionally biased region" description="Polar residues" evidence="6">
    <location>
        <begin position="568"/>
        <end position="578"/>
    </location>
</feature>
<evidence type="ECO:0000256" key="1">
    <source>
        <dbReference type="ARBA" id="ARBA00004245"/>
    </source>
</evidence>
<evidence type="ECO:0000313" key="8">
    <source>
        <dbReference type="EMBL" id="KAK5613169.1"/>
    </source>
</evidence>
<comment type="caution">
    <text evidence="8">The sequence shown here is derived from an EMBL/GenBank/DDBJ whole genome shotgun (WGS) entry which is preliminary data.</text>
</comment>
<reference evidence="8 9" key="1">
    <citation type="submission" date="2021-06" db="EMBL/GenBank/DDBJ databases">
        <authorList>
            <person name="Palmer J.M."/>
        </authorList>
    </citation>
    <scope>NUCLEOTIDE SEQUENCE [LARGE SCALE GENOMIC DNA]</scope>
    <source>
        <strain evidence="8 9">MEX-2019</strain>
        <tissue evidence="8">Muscle</tissue>
    </source>
</reference>
<keyword evidence="4" id="KW-0206">Cytoskeleton</keyword>
<feature type="compositionally biased region" description="Basic and acidic residues" evidence="6">
    <location>
        <begin position="596"/>
        <end position="606"/>
    </location>
</feature>
<feature type="region of interest" description="Disordered" evidence="6">
    <location>
        <begin position="784"/>
        <end position="829"/>
    </location>
</feature>
<comment type="subcellular location">
    <subcellularLocation>
        <location evidence="1">Cytoplasm</location>
        <location evidence="1">Cytoskeleton</location>
    </subcellularLocation>
</comment>
<name>A0AAV9RVV1_9TELE</name>
<keyword evidence="2" id="KW-0547">Nucleotide-binding</keyword>
<keyword evidence="4" id="KW-0963">Cytoplasm</keyword>
<dbReference type="Gene3D" id="3.40.850.10">
    <property type="entry name" value="Kinesin motor domain"/>
    <property type="match status" value="1"/>
</dbReference>
<dbReference type="FunFam" id="3.40.850.10:FF:000340">
    <property type="entry name" value="Kinesin-like protein"/>
    <property type="match status" value="1"/>
</dbReference>
<dbReference type="AlphaFoldDB" id="A0AAV9RVV1"/>
<dbReference type="EMBL" id="JAHHUM010001245">
    <property type="protein sequence ID" value="KAK5613169.1"/>
    <property type="molecule type" value="Genomic_DNA"/>
</dbReference>
<dbReference type="InterPro" id="IPR019821">
    <property type="entry name" value="Kinesin_motor_CS"/>
</dbReference>
<sequence>MTVCLYKCLTAAGLQRHYARFTLMGVCQAAHLSDLRMEDYRLLGVCSMEDRARLFQLVQLVKSVDLRSLTDDDVSFYNDSVYEGGDEIFPANNNNSFSPDGYGNPNGDGRKDNDESEAFTGISNASCYRPSCVRRRLDFSTEIKDQRFCSHFEGPIHVCSSHNKNDDPIHEDGSTPPIQLGLHCRSAVGCDLRHSKNSKLNGRNYLCDPHNGKSIKLHITQGSSEFNSYVRLKPKSETFNKYDPSLAAVTSESFINKPSARKTISRKKNASADVTKPTPVYKAERTAGYNYGLPLSSPRAAKHVEGQRIRVCVRKRPLTCAECRRGEADVVTTPSGECVVVCESKEAVDLTEYILQHMFYFDQVFGEGSSNEEVYQKTTYPLVQHMLSGGTGLYALAVQDIFAHLSAINTALLVYVSLFEIYCGQLYDLLEHRKRFLHIYLFVLHRRLFAREDGNKVVHISGLREVRVDSVSSLLEVISKGIAERTQGMSGVNPTSSRSHALLQIQLRNLNQQIAGRMWFVDLAGSERASDARDPNKQSRIEGAEINQSLLALKECIRSLDKEESHTPFRQSKLTQDSGFYHREKENHQQTIKGRRREEPEWTDMRRQVESCRDTCRGEDGLKENEVHKADDNEKVRHLREYHQQLQQFLPSTTSLSAHTLSSSTCPSFSSSSRVSLPSLDSSHFSCFTHVDPCLEETTNVLIETSANKHDKCESERKEMDEAVGKVTLRKEDMRLADDTHRDRLSCIMDPLSISQLHVDQQAAVISLRTPHSVILEMNTSAKSDTATVTGHHEQQKYIPTTVSSRGTNKPSSPKDHDNDKKQPTLKKNITASTIKPWASSFIQSTDHSGSNFSCNTLEYAYNMHSKTFSNISKQKSEPLSGYLNLAQPNYCNSSKVVAEPNNPAELSSEENSNHQINPTTHLFTMDRLDHAKLCIIEAHLEQLKEMEAICHKEGELLCQQHDMAFVEFVHKLAEILERKARCVHSMRAQLKAFLKTNRHPAQD</sequence>
<dbReference type="InterPro" id="IPR036961">
    <property type="entry name" value="Kinesin_motor_dom_sf"/>
</dbReference>
<dbReference type="Pfam" id="PF00225">
    <property type="entry name" value="Kinesin"/>
    <property type="match status" value="1"/>
</dbReference>
<dbReference type="GO" id="GO:0007018">
    <property type="term" value="P:microtubule-based movement"/>
    <property type="evidence" value="ECO:0007669"/>
    <property type="project" value="InterPro"/>
</dbReference>
<dbReference type="PRINTS" id="PR00380">
    <property type="entry name" value="KINESINHEAVY"/>
</dbReference>
<evidence type="ECO:0000256" key="3">
    <source>
        <dbReference type="ARBA" id="ARBA00022840"/>
    </source>
</evidence>
<feature type="compositionally biased region" description="Polar residues" evidence="6">
    <location>
        <begin position="798"/>
        <end position="812"/>
    </location>
</feature>
<dbReference type="PANTHER" id="PTHR47971">
    <property type="entry name" value="KINESIN-RELATED PROTEIN 6"/>
    <property type="match status" value="1"/>
</dbReference>
<keyword evidence="3" id="KW-0067">ATP-binding</keyword>
<dbReference type="Proteomes" id="UP001311232">
    <property type="component" value="Unassembled WGS sequence"/>
</dbReference>
<dbReference type="InterPro" id="IPR027640">
    <property type="entry name" value="Kinesin-like_fam"/>
</dbReference>
<keyword evidence="9" id="KW-1185">Reference proteome</keyword>
<feature type="region of interest" description="Disordered" evidence="6">
    <location>
        <begin position="564"/>
        <end position="606"/>
    </location>
</feature>
<dbReference type="PROSITE" id="PS00411">
    <property type="entry name" value="KINESIN_MOTOR_1"/>
    <property type="match status" value="1"/>
</dbReference>
<feature type="compositionally biased region" description="Basic and acidic residues" evidence="6">
    <location>
        <begin position="813"/>
        <end position="823"/>
    </location>
</feature>
<proteinExistence type="inferred from homology"/>
<evidence type="ECO:0000313" key="9">
    <source>
        <dbReference type="Proteomes" id="UP001311232"/>
    </source>
</evidence>
<dbReference type="SMART" id="SM00129">
    <property type="entry name" value="KISc"/>
    <property type="match status" value="1"/>
</dbReference>
<dbReference type="GO" id="GO:0007019">
    <property type="term" value="P:microtubule depolymerization"/>
    <property type="evidence" value="ECO:0007669"/>
    <property type="project" value="TreeGrafter"/>
</dbReference>
<dbReference type="GO" id="GO:0008017">
    <property type="term" value="F:microtubule binding"/>
    <property type="evidence" value="ECO:0007669"/>
    <property type="project" value="InterPro"/>
</dbReference>
<dbReference type="PROSITE" id="PS50067">
    <property type="entry name" value="KINESIN_MOTOR_2"/>
    <property type="match status" value="1"/>
</dbReference>
<accession>A0AAV9RVV1</accession>
<dbReference type="PANTHER" id="PTHR47971:SF20">
    <property type="entry name" value="KINESIN-LIKE PROTEIN KIF24"/>
    <property type="match status" value="1"/>
</dbReference>
<gene>
    <name evidence="8" type="ORF">CRENBAI_000270</name>
</gene>
<dbReference type="InterPro" id="IPR027417">
    <property type="entry name" value="P-loop_NTPase"/>
</dbReference>
<evidence type="ECO:0000256" key="5">
    <source>
        <dbReference type="PROSITE-ProRule" id="PRU00283"/>
    </source>
</evidence>
<dbReference type="GO" id="GO:0005524">
    <property type="term" value="F:ATP binding"/>
    <property type="evidence" value="ECO:0007669"/>
    <property type="project" value="UniProtKB-KW"/>
</dbReference>
<protein>
    <recommendedName>
        <fullName evidence="7">Kinesin motor domain-containing protein</fullName>
    </recommendedName>
</protein>
<evidence type="ECO:0000259" key="7">
    <source>
        <dbReference type="PROSITE" id="PS50067"/>
    </source>
</evidence>
<organism evidence="8 9">
    <name type="scientific">Crenichthys baileyi</name>
    <name type="common">White River springfish</name>
    <dbReference type="NCBI Taxonomy" id="28760"/>
    <lineage>
        <taxon>Eukaryota</taxon>
        <taxon>Metazoa</taxon>
        <taxon>Chordata</taxon>
        <taxon>Craniata</taxon>
        <taxon>Vertebrata</taxon>
        <taxon>Euteleostomi</taxon>
        <taxon>Actinopterygii</taxon>
        <taxon>Neopterygii</taxon>
        <taxon>Teleostei</taxon>
        <taxon>Neoteleostei</taxon>
        <taxon>Acanthomorphata</taxon>
        <taxon>Ovalentaria</taxon>
        <taxon>Atherinomorphae</taxon>
        <taxon>Cyprinodontiformes</taxon>
        <taxon>Goodeidae</taxon>
        <taxon>Crenichthys</taxon>
    </lineage>
</organism>
<dbReference type="InterPro" id="IPR001752">
    <property type="entry name" value="Kinesin_motor_dom"/>
</dbReference>
<evidence type="ECO:0000256" key="2">
    <source>
        <dbReference type="ARBA" id="ARBA00022741"/>
    </source>
</evidence>
<dbReference type="InterPro" id="IPR013761">
    <property type="entry name" value="SAM/pointed_sf"/>
</dbReference>